<comment type="caution">
    <text evidence="2">The sequence shown here is derived from an EMBL/GenBank/DDBJ whole genome shotgun (WGS) entry which is preliminary data.</text>
</comment>
<gene>
    <name evidence="2" type="ORF">BGX16_0444</name>
</gene>
<evidence type="ECO:0000259" key="1">
    <source>
        <dbReference type="Pfam" id="PF08937"/>
    </source>
</evidence>
<dbReference type="InterPro" id="IPR015032">
    <property type="entry name" value="ThsB__TIR-like_domain"/>
</dbReference>
<dbReference type="EMBL" id="PGEX01000001">
    <property type="protein sequence ID" value="PJJ40517.1"/>
    <property type="molecule type" value="Genomic_DNA"/>
</dbReference>
<dbReference type="InterPro" id="IPR036490">
    <property type="entry name" value="ThsB_TIR-like_sf"/>
</dbReference>
<evidence type="ECO:0000313" key="3">
    <source>
        <dbReference type="Proteomes" id="UP000231134"/>
    </source>
</evidence>
<reference evidence="2 3" key="1">
    <citation type="submission" date="2017-11" db="EMBL/GenBank/DDBJ databases">
        <title>Animal gut microbial communities from fecal samples from Wisconsin, USA.</title>
        <authorList>
            <person name="Neumann A."/>
        </authorList>
    </citation>
    <scope>NUCLEOTIDE SEQUENCE [LARGE SCALE GENOMIC DNA]</scope>
    <source>
        <strain evidence="2 3">UWS3</strain>
    </source>
</reference>
<dbReference type="Pfam" id="PF08937">
    <property type="entry name" value="ThsB_TIR"/>
    <property type="match status" value="1"/>
</dbReference>
<organism evidence="2 3">
    <name type="scientific">Hallerella succinigenes</name>
    <dbReference type="NCBI Taxonomy" id="1896222"/>
    <lineage>
        <taxon>Bacteria</taxon>
        <taxon>Pseudomonadati</taxon>
        <taxon>Fibrobacterota</taxon>
        <taxon>Fibrobacteria</taxon>
        <taxon>Fibrobacterales</taxon>
        <taxon>Fibrobacteraceae</taxon>
        <taxon>Hallerella</taxon>
    </lineage>
</organism>
<dbReference type="SUPFAM" id="SSF52206">
    <property type="entry name" value="Hypothetical protein MTH538"/>
    <property type="match status" value="1"/>
</dbReference>
<sequence>MVLRGLYKGLGMPELRTYNLFISHSWSYSNAYERLTDFFNEHPYFQWKDYSVPQDDPIHNCGTDRQLEDAIRGKILHASCVVILAGVYATYSKWINKEIRIAKELDKPIVAVQPWGAEKTSKIVKDNADIIAGWNSDSIVDAIRKLAK</sequence>
<dbReference type="AlphaFoldDB" id="A0A2M9A4G1"/>
<dbReference type="Gene3D" id="3.40.50.9200">
    <property type="entry name" value="Hypothetical protein MTH538"/>
    <property type="match status" value="1"/>
</dbReference>
<name>A0A2M9A4G1_9BACT</name>
<keyword evidence="3" id="KW-1185">Reference proteome</keyword>
<feature type="domain" description="Thoeris protein ThsB TIR-like" evidence="1">
    <location>
        <begin position="21"/>
        <end position="118"/>
    </location>
</feature>
<dbReference type="Proteomes" id="UP000231134">
    <property type="component" value="Unassembled WGS sequence"/>
</dbReference>
<accession>A0A2M9A4G1</accession>
<proteinExistence type="predicted"/>
<evidence type="ECO:0000313" key="2">
    <source>
        <dbReference type="EMBL" id="PJJ40517.1"/>
    </source>
</evidence>
<protein>
    <submittedName>
        <fullName evidence="2">TIR-like protein DUF1863</fullName>
    </submittedName>
</protein>